<organism evidence="2 3">
    <name type="scientific">Trichinella pseudospiralis</name>
    <name type="common">Parasitic roundworm</name>
    <dbReference type="NCBI Taxonomy" id="6337"/>
    <lineage>
        <taxon>Eukaryota</taxon>
        <taxon>Metazoa</taxon>
        <taxon>Ecdysozoa</taxon>
        <taxon>Nematoda</taxon>
        <taxon>Enoplea</taxon>
        <taxon>Dorylaimia</taxon>
        <taxon>Trichinellida</taxon>
        <taxon>Trichinellidae</taxon>
        <taxon>Trichinella</taxon>
    </lineage>
</organism>
<keyword evidence="1" id="KW-0812">Transmembrane</keyword>
<sequence>MVRWAGIRVLNNNLSGWLWTVVGGVYGAKRTLFHDGWIWWRLGIQGLNNYVSGWLLMVIGGLYGAEITLFLDGCKWWQAGIRRLNNNLSGWLERVVGRGYRVKEVEVVRMRILFLHSVFTHNNQALLY</sequence>
<name>A0A0V0XMA9_TRIPS</name>
<protein>
    <submittedName>
        <fullName evidence="2">Uncharacterized protein</fullName>
    </submittedName>
</protein>
<dbReference type="AlphaFoldDB" id="A0A0V0XMA9"/>
<proteinExistence type="predicted"/>
<dbReference type="EMBL" id="JYDU01000211">
    <property type="protein sequence ID" value="KRX89057.1"/>
    <property type="molecule type" value="Genomic_DNA"/>
</dbReference>
<reference evidence="2 3" key="1">
    <citation type="submission" date="2015-01" db="EMBL/GenBank/DDBJ databases">
        <title>Evolution of Trichinella species and genotypes.</title>
        <authorList>
            <person name="Korhonen P.K."/>
            <person name="Edoardo P."/>
            <person name="Giuseppe L.R."/>
            <person name="Gasser R.B."/>
        </authorList>
    </citation>
    <scope>NUCLEOTIDE SEQUENCE [LARGE SCALE GENOMIC DNA]</scope>
    <source>
        <strain evidence="2">ISS141</strain>
    </source>
</reference>
<evidence type="ECO:0000313" key="3">
    <source>
        <dbReference type="Proteomes" id="UP000054815"/>
    </source>
</evidence>
<evidence type="ECO:0000256" key="1">
    <source>
        <dbReference type="SAM" id="Phobius"/>
    </source>
</evidence>
<keyword evidence="1" id="KW-0472">Membrane</keyword>
<evidence type="ECO:0000313" key="2">
    <source>
        <dbReference type="EMBL" id="KRX89057.1"/>
    </source>
</evidence>
<accession>A0A0V0XMA9</accession>
<comment type="caution">
    <text evidence="2">The sequence shown here is derived from an EMBL/GenBank/DDBJ whole genome shotgun (WGS) entry which is preliminary data.</text>
</comment>
<keyword evidence="1" id="KW-1133">Transmembrane helix</keyword>
<feature type="transmembrane region" description="Helical" evidence="1">
    <location>
        <begin position="51"/>
        <end position="74"/>
    </location>
</feature>
<gene>
    <name evidence="2" type="ORF">T4E_8329</name>
</gene>
<dbReference type="Proteomes" id="UP000054815">
    <property type="component" value="Unassembled WGS sequence"/>
</dbReference>